<organism evidence="2 3">
    <name type="scientific">Holdemania filiformis</name>
    <dbReference type="NCBI Taxonomy" id="61171"/>
    <lineage>
        <taxon>Bacteria</taxon>
        <taxon>Bacillati</taxon>
        <taxon>Bacillota</taxon>
        <taxon>Erysipelotrichia</taxon>
        <taxon>Erysipelotrichales</taxon>
        <taxon>Erysipelotrichaceae</taxon>
        <taxon>Holdemania</taxon>
    </lineage>
</organism>
<dbReference type="PROSITE" id="PS51071">
    <property type="entry name" value="HTH_RPIR"/>
    <property type="match status" value="1"/>
</dbReference>
<keyword evidence="3" id="KW-1185">Reference proteome</keyword>
<dbReference type="RefSeq" id="WP_117895996.1">
    <property type="nucleotide sequence ID" value="NZ_CABJCV010000026.1"/>
</dbReference>
<proteinExistence type="predicted"/>
<evidence type="ECO:0000313" key="2">
    <source>
        <dbReference type="EMBL" id="RGR68701.1"/>
    </source>
</evidence>
<protein>
    <recommendedName>
        <fullName evidence="1">HTH rpiR-type domain-containing protein</fullName>
    </recommendedName>
</protein>
<evidence type="ECO:0000259" key="1">
    <source>
        <dbReference type="PROSITE" id="PS51071"/>
    </source>
</evidence>
<dbReference type="GO" id="GO:0003700">
    <property type="term" value="F:DNA-binding transcription factor activity"/>
    <property type="evidence" value="ECO:0007669"/>
    <property type="project" value="InterPro"/>
</dbReference>
<dbReference type="SUPFAM" id="SSF46689">
    <property type="entry name" value="Homeodomain-like"/>
    <property type="match status" value="1"/>
</dbReference>
<dbReference type="EMBL" id="QRUP01000026">
    <property type="protein sequence ID" value="RGR68701.1"/>
    <property type="molecule type" value="Genomic_DNA"/>
</dbReference>
<dbReference type="PANTHER" id="PTHR30514:SF18">
    <property type="entry name" value="RPIR-FAMILY TRANSCRIPTIONAL REGULATOR"/>
    <property type="match status" value="1"/>
</dbReference>
<dbReference type="AlphaFoldDB" id="A0A412FKP0"/>
<dbReference type="GeneID" id="83016814"/>
<reference evidence="2 3" key="1">
    <citation type="submission" date="2018-08" db="EMBL/GenBank/DDBJ databases">
        <title>A genome reference for cultivated species of the human gut microbiota.</title>
        <authorList>
            <person name="Zou Y."/>
            <person name="Xue W."/>
            <person name="Luo G."/>
        </authorList>
    </citation>
    <scope>NUCLEOTIDE SEQUENCE [LARGE SCALE GENOMIC DNA]</scope>
    <source>
        <strain evidence="2 3">AF24-29</strain>
    </source>
</reference>
<dbReference type="GO" id="GO:0097367">
    <property type="term" value="F:carbohydrate derivative binding"/>
    <property type="evidence" value="ECO:0007669"/>
    <property type="project" value="InterPro"/>
</dbReference>
<dbReference type="GO" id="GO:0003677">
    <property type="term" value="F:DNA binding"/>
    <property type="evidence" value="ECO:0007669"/>
    <property type="project" value="InterPro"/>
</dbReference>
<comment type="caution">
    <text evidence="2">The sequence shown here is derived from an EMBL/GenBank/DDBJ whole genome shotgun (WGS) entry which is preliminary data.</text>
</comment>
<feature type="domain" description="HTH rpiR-type" evidence="1">
    <location>
        <begin position="3"/>
        <end position="79"/>
    </location>
</feature>
<sequence>MLIYYILNLLSNTRSRNDTYGTIARQLSRNISKLDDYSLTALAEICSVSPASLSRFTRLMDYRNYSTMANQLQEAIPDYVHGDGQLLIKSPLPHEKGQTAMRRQLDQMNELAFQAVQTVDLTEAAHCLIQSPKVAVFGSPKPQAALMLQMELGMQAIECTNYYAPEDQYPEMQALEAGCTAVVYDCYDHDSILPYILSLRKPDVNLILISCSEKLKATYNPDFFLAYPNLNFAMNLALADQITLYLVSELQAAAEAR</sequence>
<dbReference type="Gene3D" id="1.10.10.10">
    <property type="entry name" value="Winged helix-like DNA-binding domain superfamily/Winged helix DNA-binding domain"/>
    <property type="match status" value="1"/>
</dbReference>
<dbReference type="InterPro" id="IPR000281">
    <property type="entry name" value="HTH_RpiR"/>
</dbReference>
<evidence type="ECO:0000313" key="3">
    <source>
        <dbReference type="Proteomes" id="UP000284178"/>
    </source>
</evidence>
<dbReference type="InterPro" id="IPR009057">
    <property type="entry name" value="Homeodomain-like_sf"/>
</dbReference>
<dbReference type="Proteomes" id="UP000284178">
    <property type="component" value="Unassembled WGS sequence"/>
</dbReference>
<accession>A0A412FKP0</accession>
<dbReference type="InterPro" id="IPR036388">
    <property type="entry name" value="WH-like_DNA-bd_sf"/>
</dbReference>
<dbReference type="PANTHER" id="PTHR30514">
    <property type="entry name" value="GLUCOKINASE"/>
    <property type="match status" value="1"/>
</dbReference>
<gene>
    <name evidence="2" type="ORF">DWY25_15560</name>
</gene>
<dbReference type="InterPro" id="IPR047640">
    <property type="entry name" value="RpiR-like"/>
</dbReference>
<name>A0A412FKP0_9FIRM</name>